<reference evidence="1" key="1">
    <citation type="submission" date="2016-12" db="EMBL/GenBank/DDBJ databases">
        <title>Analysis of the Molecular Diversity Among Cronobacter Species Isolated from Filth Flies Using a Pan Genomic DNA Microarray.</title>
        <authorList>
            <person name="Pava-Ripoll M."/>
            <person name="Tall B."/>
            <person name="Farber J."/>
            <person name="Fanning S."/>
            <person name="Lehner A."/>
            <person name="Stephan R."/>
            <person name="Pagotto F."/>
            <person name="Iverson C."/>
            <person name="Ziobro G."/>
            <person name="Miller A."/>
            <person name="Pearson R."/>
            <person name="Yan Q."/>
            <person name="Kim M."/>
            <person name="Jeong S."/>
            <person name="Park J."/>
            <person name="Jun S."/>
            <person name="Choi H."/>
            <person name="Chung T."/>
            <person name="Yoo Y."/>
            <person name="Park E."/>
            <person name="Hwang S."/>
            <person name="Lee B."/>
            <person name="Sathyamoorthy V."/>
            <person name="Carter L."/>
            <person name="Mammel M."/>
            <person name="Jackson S."/>
            <person name="Kothary M."/>
            <person name="Patel I."/>
            <person name="Grim C."/>
            <person name="Gopinath G."/>
            <person name="Gangiredla J."/>
            <person name="Chase H."/>
        </authorList>
    </citation>
    <scope>NUCLEOTIDE SEQUENCE [LARGE SCALE GENOMIC DNA]</scope>
    <source>
        <strain evidence="1">MOD1-Sh41s</strain>
    </source>
</reference>
<gene>
    <name evidence="1" type="ORF">BS411_07285</name>
</gene>
<dbReference type="AlphaFoldDB" id="A0A2T7B728"/>
<comment type="caution">
    <text evidence="1">The sequence shown here is derived from an EMBL/GenBank/DDBJ whole genome shotgun (WGS) entry which is preliminary data.</text>
</comment>
<proteinExistence type="predicted"/>
<dbReference type="OrthoDB" id="6613577at2"/>
<protein>
    <submittedName>
        <fullName evidence="1">Uncharacterized protein</fullName>
    </submittedName>
</protein>
<name>A0A2T7B728_9ENTR</name>
<sequence>MLSRFPAVFEASNNAFNAAPARIPDKDGKRRFFVLLFTPVPGIKRRARLLQKSARKPSPCRHFQPG</sequence>
<organism evidence="1">
    <name type="scientific">Cronobacter turicensis</name>
    <dbReference type="NCBI Taxonomy" id="413502"/>
    <lineage>
        <taxon>Bacteria</taxon>
        <taxon>Pseudomonadati</taxon>
        <taxon>Pseudomonadota</taxon>
        <taxon>Gammaproteobacteria</taxon>
        <taxon>Enterobacterales</taxon>
        <taxon>Enterobacteriaceae</taxon>
        <taxon>Cronobacter</taxon>
    </lineage>
</organism>
<accession>A0A2T7B728</accession>
<dbReference type="EMBL" id="MSAG01000012">
    <property type="protein sequence ID" value="PUX23714.1"/>
    <property type="molecule type" value="Genomic_DNA"/>
</dbReference>
<dbReference type="AntiFam" id="ANF00069">
    <property type="entry name" value="Translation of predicted DNA regulatory sequence"/>
</dbReference>
<evidence type="ECO:0000313" key="1">
    <source>
        <dbReference type="EMBL" id="PUX23714.1"/>
    </source>
</evidence>